<accession>A0AAF3FI02</accession>
<organism evidence="2 3">
    <name type="scientific">Mesorhabditis belari</name>
    <dbReference type="NCBI Taxonomy" id="2138241"/>
    <lineage>
        <taxon>Eukaryota</taxon>
        <taxon>Metazoa</taxon>
        <taxon>Ecdysozoa</taxon>
        <taxon>Nematoda</taxon>
        <taxon>Chromadorea</taxon>
        <taxon>Rhabditida</taxon>
        <taxon>Rhabditina</taxon>
        <taxon>Rhabditomorpha</taxon>
        <taxon>Rhabditoidea</taxon>
        <taxon>Rhabditidae</taxon>
        <taxon>Mesorhabditinae</taxon>
        <taxon>Mesorhabditis</taxon>
    </lineage>
</organism>
<dbReference type="PANTHER" id="PTHR38640">
    <property type="entry name" value="GEO09659P1"/>
    <property type="match status" value="1"/>
</dbReference>
<proteinExistence type="predicted"/>
<evidence type="ECO:0000313" key="3">
    <source>
        <dbReference type="WBParaSite" id="MBELARI_LOCUS6532"/>
    </source>
</evidence>
<dbReference type="WBParaSite" id="MBELARI_LOCUS6532">
    <property type="protein sequence ID" value="MBELARI_LOCUS6532"/>
    <property type="gene ID" value="MBELARI_LOCUS6532"/>
</dbReference>
<sequence length="201" mass="22440">MSSISNFPRGRPSGNWLTRIFPPITSRTIVGHYIPVSGAISHTLFSIHIFNPAIVTKYFPVGELAVSNTILFNANIGIGFYIFFRQHMSKLSSWQRVEFSVFASTMFNFGSLLTAVLVKALLPTKTAAWIKTVLATSLSFLLLRTGKKYLKYIDLRSASSRRTSPIRNNLTVQQPTYPHLLQTGDNGFIQIPPKSVTEIST</sequence>
<dbReference type="PANTHER" id="PTHR38640:SF1">
    <property type="entry name" value="GEO09659P1"/>
    <property type="match status" value="1"/>
</dbReference>
<name>A0AAF3FI02_9BILA</name>
<protein>
    <submittedName>
        <fullName evidence="3">GtrA-like protein domain-containing protein</fullName>
    </submittedName>
</protein>
<dbReference type="AlphaFoldDB" id="A0AAF3FI02"/>
<dbReference type="Proteomes" id="UP000887575">
    <property type="component" value="Unassembled WGS sequence"/>
</dbReference>
<keyword evidence="1" id="KW-1133">Transmembrane helix</keyword>
<keyword evidence="1" id="KW-0812">Transmembrane</keyword>
<feature type="transmembrane region" description="Helical" evidence="1">
    <location>
        <begin position="65"/>
        <end position="84"/>
    </location>
</feature>
<reference evidence="3" key="1">
    <citation type="submission" date="2024-02" db="UniProtKB">
        <authorList>
            <consortium name="WormBaseParasite"/>
        </authorList>
    </citation>
    <scope>IDENTIFICATION</scope>
</reference>
<feature type="transmembrane region" description="Helical" evidence="1">
    <location>
        <begin position="128"/>
        <end position="146"/>
    </location>
</feature>
<keyword evidence="2" id="KW-1185">Reference proteome</keyword>
<evidence type="ECO:0000256" key="1">
    <source>
        <dbReference type="SAM" id="Phobius"/>
    </source>
</evidence>
<evidence type="ECO:0000313" key="2">
    <source>
        <dbReference type="Proteomes" id="UP000887575"/>
    </source>
</evidence>
<feature type="transmembrane region" description="Helical" evidence="1">
    <location>
        <begin position="96"/>
        <end position="122"/>
    </location>
</feature>
<keyword evidence="1" id="KW-0472">Membrane</keyword>